<evidence type="ECO:0000256" key="3">
    <source>
        <dbReference type="ARBA" id="ARBA00022679"/>
    </source>
</evidence>
<dbReference type="PANTHER" id="PTHR10867">
    <property type="entry name" value="NNMT/PNMT/TEMT FAMILY MEMBER"/>
    <property type="match status" value="1"/>
</dbReference>
<accession>A0A974H7B4</accession>
<protein>
    <submittedName>
        <fullName evidence="5">Uncharacterized protein</fullName>
    </submittedName>
</protein>
<comment type="similarity">
    <text evidence="1">Belongs to the class I-like SAM-binding methyltransferase superfamily. NNMT/PNMT/TEMT family.</text>
</comment>
<dbReference type="InterPro" id="IPR029063">
    <property type="entry name" value="SAM-dependent_MTases_sf"/>
</dbReference>
<reference evidence="6" key="1">
    <citation type="journal article" date="2016" name="Nature">
        <title>Genome evolution in the allotetraploid frog Xenopus laevis.</title>
        <authorList>
            <person name="Session A.M."/>
            <person name="Uno Y."/>
            <person name="Kwon T."/>
            <person name="Chapman J.A."/>
            <person name="Toyoda A."/>
            <person name="Takahashi S."/>
            <person name="Fukui A."/>
            <person name="Hikosaka A."/>
            <person name="Suzuki A."/>
            <person name="Kondo M."/>
            <person name="van Heeringen S.J."/>
            <person name="Quigley I."/>
            <person name="Heinz S."/>
            <person name="Ogino H."/>
            <person name="Ochi H."/>
            <person name="Hellsten U."/>
            <person name="Lyons J.B."/>
            <person name="Simakov O."/>
            <person name="Putnam N."/>
            <person name="Stites J."/>
            <person name="Kuroki Y."/>
            <person name="Tanaka T."/>
            <person name="Michiue T."/>
            <person name="Watanabe M."/>
            <person name="Bogdanovic O."/>
            <person name="Lister R."/>
            <person name="Georgiou G."/>
            <person name="Paranjpe S.S."/>
            <person name="van Kruijsbergen I."/>
            <person name="Shu S."/>
            <person name="Carlson J."/>
            <person name="Kinoshita T."/>
            <person name="Ohta Y."/>
            <person name="Mawaribuchi S."/>
            <person name="Jenkins J."/>
            <person name="Grimwood J."/>
            <person name="Schmutz J."/>
            <person name="Mitros T."/>
            <person name="Mozaffari S.V."/>
            <person name="Suzuki Y."/>
            <person name="Haramoto Y."/>
            <person name="Yamamoto T.S."/>
            <person name="Takagi C."/>
            <person name="Heald R."/>
            <person name="Miller K."/>
            <person name="Haudenschild C."/>
            <person name="Kitzman J."/>
            <person name="Nakayama T."/>
            <person name="Izutsu Y."/>
            <person name="Robert J."/>
            <person name="Fortriede J."/>
            <person name="Burns K."/>
            <person name="Lotay V."/>
            <person name="Karimi K."/>
            <person name="Yasuoka Y."/>
            <person name="Dichmann D.S."/>
            <person name="Flajnik M.F."/>
            <person name="Houston D.W."/>
            <person name="Shendure J."/>
            <person name="DuPasquier L."/>
            <person name="Vize P.D."/>
            <person name="Zorn A.M."/>
            <person name="Ito M."/>
            <person name="Marcotte E.M."/>
            <person name="Wallingford J.B."/>
            <person name="Ito Y."/>
            <person name="Asashima M."/>
            <person name="Ueno N."/>
            <person name="Matsuda Y."/>
            <person name="Veenstra G.J."/>
            <person name="Fujiyama A."/>
            <person name="Harland R.M."/>
            <person name="Taira M."/>
            <person name="Rokhsar D.S."/>
        </authorList>
    </citation>
    <scope>NUCLEOTIDE SEQUENCE [LARGE SCALE GENOMIC DNA]</scope>
    <source>
        <strain evidence="6">J</strain>
    </source>
</reference>
<dbReference type="PROSITE" id="PS51681">
    <property type="entry name" value="SAM_MT_NNMT_PNMT_TEMT"/>
    <property type="match status" value="1"/>
</dbReference>
<evidence type="ECO:0000313" key="6">
    <source>
        <dbReference type="Proteomes" id="UP000694892"/>
    </source>
</evidence>
<evidence type="ECO:0000313" key="5">
    <source>
        <dbReference type="EMBL" id="OCT66976.1"/>
    </source>
</evidence>
<dbReference type="GO" id="GO:0005829">
    <property type="term" value="C:cytosol"/>
    <property type="evidence" value="ECO:0007669"/>
    <property type="project" value="TreeGrafter"/>
</dbReference>
<dbReference type="EMBL" id="CM004480">
    <property type="protein sequence ID" value="OCT66976.1"/>
    <property type="molecule type" value="Genomic_DNA"/>
</dbReference>
<organism evidence="5 6">
    <name type="scientific">Xenopus laevis</name>
    <name type="common">African clawed frog</name>
    <dbReference type="NCBI Taxonomy" id="8355"/>
    <lineage>
        <taxon>Eukaryota</taxon>
        <taxon>Metazoa</taxon>
        <taxon>Chordata</taxon>
        <taxon>Craniata</taxon>
        <taxon>Vertebrata</taxon>
        <taxon>Euteleostomi</taxon>
        <taxon>Amphibia</taxon>
        <taxon>Batrachia</taxon>
        <taxon>Anura</taxon>
        <taxon>Pipoidea</taxon>
        <taxon>Pipidae</taxon>
        <taxon>Xenopodinae</taxon>
        <taxon>Xenopus</taxon>
        <taxon>Xenopus</taxon>
    </lineage>
</organism>
<dbReference type="GO" id="GO:0008170">
    <property type="term" value="F:N-methyltransferase activity"/>
    <property type="evidence" value="ECO:0007669"/>
    <property type="project" value="TreeGrafter"/>
</dbReference>
<dbReference type="PANTHER" id="PTHR10867:SF42">
    <property type="entry name" value="INDOLETHYLAMINE N-METHYLTRANSFERASE"/>
    <property type="match status" value="1"/>
</dbReference>
<dbReference type="Pfam" id="PF01234">
    <property type="entry name" value="NNMT_PNMT_TEMT"/>
    <property type="match status" value="1"/>
</dbReference>
<gene>
    <name evidence="5" type="ORF">XELAEV_18038258mg</name>
</gene>
<dbReference type="PIRSF" id="PIRSF000384">
    <property type="entry name" value="PNMTase"/>
    <property type="match status" value="1"/>
</dbReference>
<keyword evidence="2" id="KW-0489">Methyltransferase</keyword>
<name>A0A974H7B4_XENLA</name>
<evidence type="ECO:0000256" key="2">
    <source>
        <dbReference type="ARBA" id="ARBA00022603"/>
    </source>
</evidence>
<dbReference type="SUPFAM" id="SSF53335">
    <property type="entry name" value="S-adenosyl-L-methionine-dependent methyltransferases"/>
    <property type="match status" value="1"/>
</dbReference>
<keyword evidence="4" id="KW-0949">S-adenosyl-L-methionine</keyword>
<evidence type="ECO:0000256" key="1">
    <source>
        <dbReference type="ARBA" id="ARBA00007996"/>
    </source>
</evidence>
<dbReference type="AlphaFoldDB" id="A0A974H7B4"/>
<sequence>EHHRLDIVTESLNFAEFQTSVLNKNDFLLSVASTQYKHNHDKEYDPCILFETYLGTDMDASKNQLIEYPIKVLRDILSSGLVKGETLIETLIATSSFMHMLVAADYFDNIIMLHSCESCEQEAQKWLNKEQEAIDHSHLTTCVCGLKGECTTCEDHEEKTTTANKQVVRWNITKENPLDDVVLPQADYVLSFAYLDLVSKDHEMYLKLLKQISSLVKIGGHLIMLGALNETYYMLGQHKFSTLAYDEQFVRKALAKNGFIIERFGKEKSRYNSGLCDYE</sequence>
<evidence type="ECO:0000256" key="4">
    <source>
        <dbReference type="ARBA" id="ARBA00022691"/>
    </source>
</evidence>
<keyword evidence="3" id="KW-0808">Transferase</keyword>
<dbReference type="GO" id="GO:0032259">
    <property type="term" value="P:methylation"/>
    <property type="evidence" value="ECO:0007669"/>
    <property type="project" value="UniProtKB-KW"/>
</dbReference>
<dbReference type="Gene3D" id="3.40.50.150">
    <property type="entry name" value="Vaccinia Virus protein VP39"/>
    <property type="match status" value="1"/>
</dbReference>
<dbReference type="Proteomes" id="UP000694892">
    <property type="component" value="Chromosome 8L"/>
</dbReference>
<dbReference type="InterPro" id="IPR000940">
    <property type="entry name" value="NNMT_TEMT_trans"/>
</dbReference>
<dbReference type="OMA" id="ESSCADF"/>
<proteinExistence type="inferred from homology"/>
<feature type="non-terminal residue" evidence="5">
    <location>
        <position position="1"/>
    </location>
</feature>